<organism evidence="1 2">
    <name type="scientific">Rangifer tarandus platyrhynchus</name>
    <name type="common">Svalbard reindeer</name>
    <dbReference type="NCBI Taxonomy" id="3082113"/>
    <lineage>
        <taxon>Eukaryota</taxon>
        <taxon>Metazoa</taxon>
        <taxon>Chordata</taxon>
        <taxon>Craniata</taxon>
        <taxon>Vertebrata</taxon>
        <taxon>Euteleostomi</taxon>
        <taxon>Mammalia</taxon>
        <taxon>Eutheria</taxon>
        <taxon>Laurasiatheria</taxon>
        <taxon>Artiodactyla</taxon>
        <taxon>Ruminantia</taxon>
        <taxon>Pecora</taxon>
        <taxon>Cervidae</taxon>
        <taxon>Odocoileinae</taxon>
        <taxon>Rangifer</taxon>
    </lineage>
</organism>
<name>A0AC59Z7M7_RANTA</name>
<sequence length="135" mass="14710">MQTFKHTPGLSPPSWLHAQPGHRWVAGKQLRVAGRERALPPPANFRPPQRKQELVNHKPKAKGELRSLGATSRPAAASRNVRGCLDLGLPLPGKGSSSFPRPQPLRTHHHLTTFPGARFPRPSGSSDHRVGAGRV</sequence>
<protein>
    <submittedName>
        <fullName evidence="1">Uncharacterized protein</fullName>
    </submittedName>
</protein>
<reference evidence="1" key="2">
    <citation type="submission" date="2025-03" db="EMBL/GenBank/DDBJ databases">
        <authorList>
            <consortium name="ELIXIR-Norway"/>
            <consortium name="Elixir Norway"/>
        </authorList>
    </citation>
    <scope>NUCLEOTIDE SEQUENCE</scope>
</reference>
<reference evidence="1" key="1">
    <citation type="submission" date="2023-05" db="EMBL/GenBank/DDBJ databases">
        <authorList>
            <consortium name="ELIXIR-Norway"/>
        </authorList>
    </citation>
    <scope>NUCLEOTIDE SEQUENCE</scope>
</reference>
<gene>
    <name evidence="1" type="ORF">MRATA1EN22A_LOCUS15074</name>
</gene>
<dbReference type="EMBL" id="OX596109">
    <property type="protein sequence ID" value="CAN0293183.1"/>
    <property type="molecule type" value="Genomic_DNA"/>
</dbReference>
<accession>A0AC59Z7M7</accession>
<dbReference type="Proteomes" id="UP001162501">
    <property type="component" value="Chromosome 25"/>
</dbReference>
<evidence type="ECO:0000313" key="2">
    <source>
        <dbReference type="Proteomes" id="UP001162501"/>
    </source>
</evidence>
<proteinExistence type="predicted"/>
<evidence type="ECO:0000313" key="1">
    <source>
        <dbReference type="EMBL" id="CAN0293183.1"/>
    </source>
</evidence>